<organism evidence="12 13">
    <name type="scientific">Hemiselmis andersenii</name>
    <name type="common">Cryptophyte alga</name>
    <dbReference type="NCBI Taxonomy" id="464988"/>
    <lineage>
        <taxon>Eukaryota</taxon>
        <taxon>Cryptophyceae</taxon>
        <taxon>Cryptomonadales</taxon>
        <taxon>Hemiselmidaceae</taxon>
        <taxon>Hemiselmis</taxon>
    </lineage>
</organism>
<feature type="domain" description="Prenyltransferase alpha-alpha toroid" evidence="11">
    <location>
        <begin position="54"/>
        <end position="365"/>
    </location>
</feature>
<evidence type="ECO:0000256" key="6">
    <source>
        <dbReference type="ARBA" id="ARBA00022737"/>
    </source>
</evidence>
<dbReference type="AlphaFoldDB" id="A9BLD5"/>
<accession>A9BLD5</accession>
<keyword evidence="5" id="KW-0479">Metal-binding</keyword>
<keyword evidence="10" id="KW-0472">Membrane</keyword>
<dbReference type="InterPro" id="IPR008930">
    <property type="entry name" value="Terpenoid_cyclase/PrenylTrfase"/>
</dbReference>
<evidence type="ECO:0000256" key="4">
    <source>
        <dbReference type="ARBA" id="ARBA00022679"/>
    </source>
</evidence>
<keyword evidence="10" id="KW-1133">Transmembrane helix</keyword>
<proteinExistence type="inferred from homology"/>
<comment type="cofactor">
    <cofactor evidence="1">
        <name>Zn(2+)</name>
        <dbReference type="ChEBI" id="CHEBI:29105"/>
    </cofactor>
</comment>
<dbReference type="GO" id="GO:0046872">
    <property type="term" value="F:metal ion binding"/>
    <property type="evidence" value="ECO:0007669"/>
    <property type="project" value="UniProtKB-KW"/>
</dbReference>
<dbReference type="GO" id="GO:0008318">
    <property type="term" value="F:protein prenyltransferase activity"/>
    <property type="evidence" value="ECO:0007669"/>
    <property type="project" value="InterPro"/>
</dbReference>
<evidence type="ECO:0000256" key="5">
    <source>
        <dbReference type="ARBA" id="ARBA00022723"/>
    </source>
</evidence>
<feature type="transmembrane region" description="Helical" evidence="10">
    <location>
        <begin position="280"/>
        <end position="304"/>
    </location>
</feature>
<dbReference type="GeneID" id="5739511"/>
<dbReference type="Proteomes" id="UP000243127">
    <property type="component" value="Nucleomorph 3"/>
</dbReference>
<evidence type="ECO:0000256" key="8">
    <source>
        <dbReference type="ARBA" id="ARBA00030816"/>
    </source>
</evidence>
<reference evidence="12 13" key="1">
    <citation type="journal article" date="2007" name="Proc. Natl. Acad. Sci. U.S.A.">
        <title>Nucleomorph genome of Hemiselmis andersenii reveals complete intron loss and compaction as a driver of protein structure and function.</title>
        <authorList>
            <person name="Lane C.E."/>
            <person name="van den Heuvel K."/>
            <person name="Kozera C."/>
            <person name="Curtis B.A."/>
            <person name="Parsons B.J."/>
            <person name="Bowman S."/>
            <person name="Archibald J.M."/>
        </authorList>
    </citation>
    <scope>NUCLEOTIDE SEQUENCE [LARGE SCALE GENOMIC DNA]</scope>
    <source>
        <strain evidence="12 13">CCMP644</strain>
    </source>
</reference>
<gene>
    <name evidence="12" type="ORF">HAN_3g517</name>
</gene>
<keyword evidence="4" id="KW-0808">Transferase</keyword>
<dbReference type="PANTHER" id="PTHR11774:SF11">
    <property type="entry name" value="GERANYLGERANYL TRANSFERASE TYPE-2 SUBUNIT BETA"/>
    <property type="match status" value="1"/>
</dbReference>
<name>A9BLD5_HEMAN</name>
<evidence type="ECO:0000313" key="12">
    <source>
        <dbReference type="EMBL" id="ABW98318.1"/>
    </source>
</evidence>
<dbReference type="Gene3D" id="1.50.10.20">
    <property type="match status" value="1"/>
</dbReference>
<dbReference type="InterPro" id="IPR045089">
    <property type="entry name" value="PGGT1B-like"/>
</dbReference>
<dbReference type="Pfam" id="PF00432">
    <property type="entry name" value="Prenyltrans"/>
    <property type="match status" value="1"/>
</dbReference>
<keyword evidence="3" id="KW-0637">Prenyltransferase</keyword>
<comment type="similarity">
    <text evidence="2">Belongs to the protein prenyltransferase subunit beta family.</text>
</comment>
<evidence type="ECO:0000313" key="13">
    <source>
        <dbReference type="Proteomes" id="UP000243127"/>
    </source>
</evidence>
<protein>
    <recommendedName>
        <fullName evidence="8">Geranylgeranyl transferase type II subunit beta</fullName>
    </recommendedName>
    <alternativeName>
        <fullName evidence="9">Type II protein geranyl-geranyltransferase subunit beta</fullName>
    </alternativeName>
</protein>
<evidence type="ECO:0000256" key="10">
    <source>
        <dbReference type="SAM" id="Phobius"/>
    </source>
</evidence>
<evidence type="ECO:0000256" key="7">
    <source>
        <dbReference type="ARBA" id="ARBA00022833"/>
    </source>
</evidence>
<dbReference type="RefSeq" id="XP_001712643.1">
    <property type="nucleotide sequence ID" value="XM_001712591.1"/>
</dbReference>
<keyword evidence="6" id="KW-0677">Repeat</keyword>
<keyword evidence="12" id="KW-0542">Nucleomorph</keyword>
<keyword evidence="7" id="KW-0862">Zinc</keyword>
<dbReference type="PANTHER" id="PTHR11774">
    <property type="entry name" value="GERANYLGERANYL TRANSFERASE TYPE BETA SUBUNIT"/>
    <property type="match status" value="1"/>
</dbReference>
<geneLocation type="nucleomorph" evidence="12"/>
<sequence length="381" mass="45069">MDNFSIIELKNFQINKLEIFYQFSFNQKKILFNTKKRLKKILKKFNDFRFLQVLKSHEFFKKFFSKINYFSFSGNQLQSWFYFWFINAADIIGIKIETSIKKKIKETLKFILLRKGYLNKNFFSSETLLSLYSALLSFSCFEKLEFKNQRAFQITIYSFLRKIKKKKVYRCSAYGESDSRSFFCVLVISSFFNILTKNLWKDIILLFYNKCSLDGGYGCDKLEESHGALTYCEIASFTFFSNRDDSSVLHPNFENWVLKKLKPFEFGIQGRPTKLPDTCYLFWVGGISIICSFLFPLECFNVLIFNRERKTDGFSDQIGKIPDLYHSCYSICGLALCNFVWKKKVCFFKNKKKRNSLFKINPVYGIREKKVGAILKLCDDL</sequence>
<evidence type="ECO:0000256" key="3">
    <source>
        <dbReference type="ARBA" id="ARBA00022602"/>
    </source>
</evidence>
<dbReference type="EMBL" id="CP000883">
    <property type="protein sequence ID" value="ABW98318.1"/>
    <property type="molecule type" value="Genomic_DNA"/>
</dbReference>
<evidence type="ECO:0000259" key="11">
    <source>
        <dbReference type="Pfam" id="PF00432"/>
    </source>
</evidence>
<dbReference type="InterPro" id="IPR001330">
    <property type="entry name" value="Prenyltrans"/>
</dbReference>
<evidence type="ECO:0000256" key="1">
    <source>
        <dbReference type="ARBA" id="ARBA00001947"/>
    </source>
</evidence>
<dbReference type="SUPFAM" id="SSF48239">
    <property type="entry name" value="Terpenoid cyclases/Protein prenyltransferases"/>
    <property type="match status" value="1"/>
</dbReference>
<keyword evidence="10" id="KW-0812">Transmembrane</keyword>
<evidence type="ECO:0000256" key="9">
    <source>
        <dbReference type="ARBA" id="ARBA00032766"/>
    </source>
</evidence>
<evidence type="ECO:0000256" key="2">
    <source>
        <dbReference type="ARBA" id="ARBA00010497"/>
    </source>
</evidence>